<proteinExistence type="predicted"/>
<sequence>MQRLILEKLLNWKSKPARKPLLIDGARQTGKTYLLQTLLGSTFANVIRIDFLESPQMSEAFEDSLSPDDVLSNIELLTGKTFDPNTDLLILDEIGECHQLIMVFVLV</sequence>
<dbReference type="InterPro" id="IPR027417">
    <property type="entry name" value="P-loop_NTPase"/>
</dbReference>
<dbReference type="InterPro" id="IPR041682">
    <property type="entry name" value="AAA_14"/>
</dbReference>
<feature type="domain" description="AAA" evidence="1">
    <location>
        <begin position="18"/>
        <end position="100"/>
    </location>
</feature>
<evidence type="ECO:0000259" key="1">
    <source>
        <dbReference type="Pfam" id="PF13173"/>
    </source>
</evidence>
<dbReference type="Gene3D" id="3.40.50.300">
    <property type="entry name" value="P-loop containing nucleotide triphosphate hydrolases"/>
    <property type="match status" value="1"/>
</dbReference>
<evidence type="ECO:0000313" key="2">
    <source>
        <dbReference type="EMBL" id="HEA16787.1"/>
    </source>
</evidence>
<comment type="caution">
    <text evidence="2">The sequence shown here is derived from an EMBL/GenBank/DDBJ whole genome shotgun (WGS) entry which is preliminary data.</text>
</comment>
<organism evidence="2">
    <name type="scientific">Pseudoalteromonas prydzensis</name>
    <dbReference type="NCBI Taxonomy" id="182141"/>
    <lineage>
        <taxon>Bacteria</taxon>
        <taxon>Pseudomonadati</taxon>
        <taxon>Pseudomonadota</taxon>
        <taxon>Gammaproteobacteria</taxon>
        <taxon>Alteromonadales</taxon>
        <taxon>Pseudoalteromonadaceae</taxon>
        <taxon>Pseudoalteromonas</taxon>
    </lineage>
</organism>
<name>A0A7V1CYR7_9GAMM</name>
<dbReference type="Pfam" id="PF13173">
    <property type="entry name" value="AAA_14"/>
    <property type="match status" value="1"/>
</dbReference>
<dbReference type="Proteomes" id="UP000886188">
    <property type="component" value="Unassembled WGS sequence"/>
</dbReference>
<reference evidence="2" key="1">
    <citation type="journal article" date="2020" name="mSystems">
        <title>Genome- and Community-Level Interaction Insights into Carbon Utilization and Element Cycling Functions of Hydrothermarchaeota in Hydrothermal Sediment.</title>
        <authorList>
            <person name="Zhou Z."/>
            <person name="Liu Y."/>
            <person name="Xu W."/>
            <person name="Pan J."/>
            <person name="Luo Z.H."/>
            <person name="Li M."/>
        </authorList>
    </citation>
    <scope>NUCLEOTIDE SEQUENCE [LARGE SCALE GENOMIC DNA]</scope>
    <source>
        <strain evidence="2">HyVt-346</strain>
    </source>
</reference>
<dbReference type="EMBL" id="DRGM01000110">
    <property type="protein sequence ID" value="HEA16787.1"/>
    <property type="molecule type" value="Genomic_DNA"/>
</dbReference>
<accession>A0A7V1CYR7</accession>
<dbReference type="SUPFAM" id="SSF52540">
    <property type="entry name" value="P-loop containing nucleoside triphosphate hydrolases"/>
    <property type="match status" value="1"/>
</dbReference>
<protein>
    <recommendedName>
        <fullName evidence="1">AAA domain-containing protein</fullName>
    </recommendedName>
</protein>
<gene>
    <name evidence="2" type="ORF">ENH88_10155</name>
</gene>
<dbReference type="AlphaFoldDB" id="A0A7V1CYR7"/>